<comment type="caution">
    <text evidence="2">The sequence shown here is derived from an EMBL/GenBank/DDBJ whole genome shotgun (WGS) entry which is preliminary data.</text>
</comment>
<dbReference type="SUPFAM" id="SSF53474">
    <property type="entry name" value="alpha/beta-Hydrolases"/>
    <property type="match status" value="1"/>
</dbReference>
<dbReference type="InterPro" id="IPR050266">
    <property type="entry name" value="AB_hydrolase_sf"/>
</dbReference>
<accession>A0ABP3CRQ9</accession>
<dbReference type="EMBL" id="BAAABU010000002">
    <property type="protein sequence ID" value="GAA0213730.1"/>
    <property type="molecule type" value="Genomic_DNA"/>
</dbReference>
<protein>
    <submittedName>
        <fullName evidence="2">Alpha/beta hydrolase</fullName>
    </submittedName>
</protein>
<dbReference type="GO" id="GO:0016787">
    <property type="term" value="F:hydrolase activity"/>
    <property type="evidence" value="ECO:0007669"/>
    <property type="project" value="UniProtKB-KW"/>
</dbReference>
<gene>
    <name evidence="2" type="ORF">GCM10010492_09430</name>
</gene>
<evidence type="ECO:0000259" key="1">
    <source>
        <dbReference type="Pfam" id="PF12697"/>
    </source>
</evidence>
<dbReference type="RefSeq" id="WP_343932367.1">
    <property type="nucleotide sequence ID" value="NZ_BAAABU010000002.1"/>
</dbReference>
<dbReference type="PANTHER" id="PTHR43798">
    <property type="entry name" value="MONOACYLGLYCEROL LIPASE"/>
    <property type="match status" value="1"/>
</dbReference>
<keyword evidence="3" id="KW-1185">Reference proteome</keyword>
<feature type="domain" description="AB hydrolase-1" evidence="1">
    <location>
        <begin position="25"/>
        <end position="262"/>
    </location>
</feature>
<dbReference type="Proteomes" id="UP001500416">
    <property type="component" value="Unassembled WGS sequence"/>
</dbReference>
<reference evidence="3" key="1">
    <citation type="journal article" date="2019" name="Int. J. Syst. Evol. Microbiol.">
        <title>The Global Catalogue of Microorganisms (GCM) 10K type strain sequencing project: providing services to taxonomists for standard genome sequencing and annotation.</title>
        <authorList>
            <consortium name="The Broad Institute Genomics Platform"/>
            <consortium name="The Broad Institute Genome Sequencing Center for Infectious Disease"/>
            <person name="Wu L."/>
            <person name="Ma J."/>
        </authorList>
    </citation>
    <scope>NUCLEOTIDE SEQUENCE [LARGE SCALE GENOMIC DNA]</scope>
    <source>
        <strain evidence="3">JCM 3380</strain>
    </source>
</reference>
<evidence type="ECO:0000313" key="2">
    <source>
        <dbReference type="EMBL" id="GAA0213730.1"/>
    </source>
</evidence>
<sequence length="274" mass="29171">MIASLAGRVHVVTTGRVADDGSPAVVLASGLGHAWFDWDRVVRLLAPHARVLVYDRPGTGDSGPALAPATLAREVAVLDAVLAGVPGAVLVGHSMAALHVEAWARLRAGRVRGLVLVDPDPEAPGAGRPFDLSALVARWSLRLRLDRLVARHGVRLRRWAVTGSTLGRRDPAPPDQVRAVYGRPEVTRAVLEELASYPGQVAALERLRAFRPLPRVPFTVLTAGRRVFPEHLALAGQVPWGTNVLVPGSRHMVPVDRPDAVALAVLKAVRGAAV</sequence>
<dbReference type="PANTHER" id="PTHR43798:SF33">
    <property type="entry name" value="HYDROLASE, PUTATIVE (AFU_ORTHOLOGUE AFUA_2G14860)-RELATED"/>
    <property type="match status" value="1"/>
</dbReference>
<keyword evidence="2" id="KW-0378">Hydrolase</keyword>
<dbReference type="Pfam" id="PF12697">
    <property type="entry name" value="Abhydrolase_6"/>
    <property type="match status" value="1"/>
</dbReference>
<dbReference type="InterPro" id="IPR029058">
    <property type="entry name" value="AB_hydrolase_fold"/>
</dbReference>
<evidence type="ECO:0000313" key="3">
    <source>
        <dbReference type="Proteomes" id="UP001500416"/>
    </source>
</evidence>
<dbReference type="Gene3D" id="3.40.50.1820">
    <property type="entry name" value="alpha/beta hydrolase"/>
    <property type="match status" value="1"/>
</dbReference>
<proteinExistence type="predicted"/>
<organism evidence="2 3">
    <name type="scientific">Saccharothrix mutabilis subsp. mutabilis</name>
    <dbReference type="NCBI Taxonomy" id="66855"/>
    <lineage>
        <taxon>Bacteria</taxon>
        <taxon>Bacillati</taxon>
        <taxon>Actinomycetota</taxon>
        <taxon>Actinomycetes</taxon>
        <taxon>Pseudonocardiales</taxon>
        <taxon>Pseudonocardiaceae</taxon>
        <taxon>Saccharothrix</taxon>
    </lineage>
</organism>
<name>A0ABP3CRQ9_9PSEU</name>
<dbReference type="InterPro" id="IPR000073">
    <property type="entry name" value="AB_hydrolase_1"/>
</dbReference>